<name>A0A975G5Q0_9BACT</name>
<dbReference type="PROSITE" id="PS50853">
    <property type="entry name" value="FN3"/>
    <property type="match status" value="1"/>
</dbReference>
<evidence type="ECO:0000259" key="1">
    <source>
        <dbReference type="PROSITE" id="PS50853"/>
    </source>
</evidence>
<reference evidence="2" key="1">
    <citation type="submission" date="2021-04" db="EMBL/GenBank/DDBJ databases">
        <title>Luteolibacter sp. 32A isolated from the skin of an Anderson's salamander (Ambystoma andersonii).</title>
        <authorList>
            <person name="Spergser J."/>
            <person name="Busse H.-J."/>
        </authorList>
    </citation>
    <scope>NUCLEOTIDE SEQUENCE</scope>
    <source>
        <strain evidence="2">32A</strain>
    </source>
</reference>
<dbReference type="Proteomes" id="UP000676169">
    <property type="component" value="Chromosome"/>
</dbReference>
<dbReference type="AlphaFoldDB" id="A0A975G5Q0"/>
<feature type="domain" description="Fibronectin type-III" evidence="1">
    <location>
        <begin position="134"/>
        <end position="221"/>
    </location>
</feature>
<evidence type="ECO:0000313" key="2">
    <source>
        <dbReference type="EMBL" id="QUE49443.1"/>
    </source>
</evidence>
<dbReference type="InterPro" id="IPR013783">
    <property type="entry name" value="Ig-like_fold"/>
</dbReference>
<accession>A0A975G5Q0</accession>
<dbReference type="InterPro" id="IPR003961">
    <property type="entry name" value="FN3_dom"/>
</dbReference>
<dbReference type="RefSeq" id="WP_211629519.1">
    <property type="nucleotide sequence ID" value="NZ_CP073100.1"/>
</dbReference>
<dbReference type="CDD" id="cd00063">
    <property type="entry name" value="FN3"/>
    <property type="match status" value="1"/>
</dbReference>
<keyword evidence="3" id="KW-1185">Reference proteome</keyword>
<protein>
    <submittedName>
        <fullName evidence="2">Fibronectin type III domain-containing protein</fullName>
    </submittedName>
</protein>
<dbReference type="EMBL" id="CP073100">
    <property type="protein sequence ID" value="QUE49443.1"/>
    <property type="molecule type" value="Genomic_DNA"/>
</dbReference>
<gene>
    <name evidence="2" type="ORF">KBB96_11220</name>
</gene>
<organism evidence="2 3">
    <name type="scientific">Luteolibacter ambystomatis</name>
    <dbReference type="NCBI Taxonomy" id="2824561"/>
    <lineage>
        <taxon>Bacteria</taxon>
        <taxon>Pseudomonadati</taxon>
        <taxon>Verrucomicrobiota</taxon>
        <taxon>Verrucomicrobiia</taxon>
        <taxon>Verrucomicrobiales</taxon>
        <taxon>Verrucomicrobiaceae</taxon>
        <taxon>Luteolibacter</taxon>
    </lineage>
</organism>
<proteinExistence type="predicted"/>
<sequence>MSAAENEPLDFRPPVNLTAVVKDRDVILNWRNAATAPGGCWIEFNTPGDDFTKLDAAWPETTTWTHRKVMPGAELSYRLVPFFGKPSAETVITTGTVPEGVAGKEEEGPLPGAAAAGDIARASIRAAGSFAAAVPDGLTARLSFPTNVELRWQDRATDEDGYLVEVAEDREGAFKLCALLPPDATSFRKIQLPAGTLCRFRVRAFFYGESSNPATVRIPPAALERK</sequence>
<dbReference type="InterPro" id="IPR036116">
    <property type="entry name" value="FN3_sf"/>
</dbReference>
<dbReference type="SUPFAM" id="SSF49265">
    <property type="entry name" value="Fibronectin type III"/>
    <property type="match status" value="1"/>
</dbReference>
<evidence type="ECO:0000313" key="3">
    <source>
        <dbReference type="Proteomes" id="UP000676169"/>
    </source>
</evidence>
<dbReference type="KEGG" id="lamb:KBB96_11220"/>
<dbReference type="Gene3D" id="2.60.40.10">
    <property type="entry name" value="Immunoglobulins"/>
    <property type="match status" value="1"/>
</dbReference>